<keyword evidence="3 8" id="KW-0547">Nucleotide-binding</keyword>
<dbReference type="GO" id="GO:0019843">
    <property type="term" value="F:rRNA binding"/>
    <property type="evidence" value="ECO:0007669"/>
    <property type="project" value="UniProtKB-UniRule"/>
</dbReference>
<dbReference type="SMART" id="SM00463">
    <property type="entry name" value="SMR"/>
    <property type="match status" value="1"/>
</dbReference>
<dbReference type="InterPro" id="IPR000432">
    <property type="entry name" value="DNA_mismatch_repair_MutS_C"/>
</dbReference>
<evidence type="ECO:0000256" key="2">
    <source>
        <dbReference type="ARBA" id="ARBA00022730"/>
    </source>
</evidence>
<keyword evidence="5 8" id="KW-0067">ATP-binding</keyword>
<dbReference type="InterPro" id="IPR036187">
    <property type="entry name" value="DNA_mismatch_repair_MutS_sf"/>
</dbReference>
<dbReference type="SMART" id="SM00534">
    <property type="entry name" value="MUTSac"/>
    <property type="match status" value="1"/>
</dbReference>
<keyword evidence="1 8" id="KW-0540">Nuclease</keyword>
<reference evidence="11" key="1">
    <citation type="submission" date="2020-10" db="EMBL/GenBank/DDBJ databases">
        <authorList>
            <person name="Gilroy R."/>
        </authorList>
    </citation>
    <scope>NUCLEOTIDE SEQUENCE</scope>
    <source>
        <strain evidence="11">CHK176-22527</strain>
    </source>
</reference>
<dbReference type="HAMAP" id="MF_00092">
    <property type="entry name" value="MutS2"/>
    <property type="match status" value="1"/>
</dbReference>
<evidence type="ECO:0000256" key="3">
    <source>
        <dbReference type="ARBA" id="ARBA00022741"/>
    </source>
</evidence>
<dbReference type="EMBL" id="DVLX01000098">
    <property type="protein sequence ID" value="HIU00227.1"/>
    <property type="molecule type" value="Genomic_DNA"/>
</dbReference>
<evidence type="ECO:0000313" key="11">
    <source>
        <dbReference type="EMBL" id="HIU00227.1"/>
    </source>
</evidence>
<organism evidence="11 12">
    <name type="scientific">Candidatus Allocopromorpha excrementavium</name>
    <dbReference type="NCBI Taxonomy" id="2840741"/>
    <lineage>
        <taxon>Bacteria</taxon>
        <taxon>Bacillati</taxon>
        <taxon>Bacillota</taxon>
        <taxon>Clostridia</taxon>
        <taxon>Eubacteriales</taxon>
        <taxon>Eubacteriaceae</taxon>
        <taxon>Eubacteriaceae incertae sedis</taxon>
        <taxon>Candidatus Allocopromorpha</taxon>
    </lineage>
</organism>
<dbReference type="InterPro" id="IPR045076">
    <property type="entry name" value="MutS"/>
</dbReference>
<feature type="binding site" evidence="8">
    <location>
        <begin position="332"/>
        <end position="339"/>
    </location>
    <ligand>
        <name>ATP</name>
        <dbReference type="ChEBI" id="CHEBI:30616"/>
    </ligand>
</feature>
<evidence type="ECO:0000313" key="12">
    <source>
        <dbReference type="Proteomes" id="UP000824159"/>
    </source>
</evidence>
<dbReference type="GO" id="GO:0016887">
    <property type="term" value="F:ATP hydrolysis activity"/>
    <property type="evidence" value="ECO:0007669"/>
    <property type="project" value="InterPro"/>
</dbReference>
<dbReference type="Gene3D" id="3.30.1370.110">
    <property type="match status" value="1"/>
</dbReference>
<comment type="function">
    <text evidence="8">Acts as a ribosome collision sensor, splitting the ribosome into its 2 subunits. Detects stalled/collided 70S ribosomes which it binds and splits by an ATP-hydrolysis driven conformational change. Acts upstream of the ribosome quality control system (RQC), a ribosome-associated complex that mediates the extraction of incompletely synthesized nascent chains from stalled ribosomes and their subsequent degradation. Probably generates substrates for RQC.</text>
</comment>
<dbReference type="PIRSF" id="PIRSF005814">
    <property type="entry name" value="MutS_YshD"/>
    <property type="match status" value="1"/>
</dbReference>
<dbReference type="AlphaFoldDB" id="A0A9D1HDV3"/>
<dbReference type="SUPFAM" id="SSF52540">
    <property type="entry name" value="P-loop containing nucleoside triphosphate hydrolases"/>
    <property type="match status" value="1"/>
</dbReference>
<name>A0A9D1HDV3_9FIRM</name>
<dbReference type="PROSITE" id="PS50828">
    <property type="entry name" value="SMR"/>
    <property type="match status" value="1"/>
</dbReference>
<keyword evidence="6 8" id="KW-0694">RNA-binding</keyword>
<dbReference type="PROSITE" id="PS00486">
    <property type="entry name" value="DNA_MISMATCH_REPAIR_2"/>
    <property type="match status" value="1"/>
</dbReference>
<proteinExistence type="inferred from homology"/>
<dbReference type="PANTHER" id="PTHR48466">
    <property type="entry name" value="OS10G0509000 PROTEIN-RELATED"/>
    <property type="match status" value="1"/>
</dbReference>
<feature type="coiled-coil region" evidence="9">
    <location>
        <begin position="513"/>
        <end position="600"/>
    </location>
</feature>
<dbReference type="NCBIfam" id="TIGR01069">
    <property type="entry name" value="mutS2"/>
    <property type="match status" value="1"/>
</dbReference>
<evidence type="ECO:0000256" key="9">
    <source>
        <dbReference type="SAM" id="Coils"/>
    </source>
</evidence>
<feature type="domain" description="Smr" evidence="10">
    <location>
        <begin position="716"/>
        <end position="791"/>
    </location>
</feature>
<reference evidence="11" key="2">
    <citation type="journal article" date="2021" name="PeerJ">
        <title>Extensive microbial diversity within the chicken gut microbiome revealed by metagenomics and culture.</title>
        <authorList>
            <person name="Gilroy R."/>
            <person name="Ravi A."/>
            <person name="Getino M."/>
            <person name="Pursley I."/>
            <person name="Horton D.L."/>
            <person name="Alikhan N.F."/>
            <person name="Baker D."/>
            <person name="Gharbi K."/>
            <person name="Hall N."/>
            <person name="Watson M."/>
            <person name="Adriaenssens E.M."/>
            <person name="Foster-Nyarko E."/>
            <person name="Jarju S."/>
            <person name="Secka A."/>
            <person name="Antonio M."/>
            <person name="Oren A."/>
            <person name="Chaudhuri R.R."/>
            <person name="La Ragione R."/>
            <person name="Hildebrand F."/>
            <person name="Pallen M.J."/>
        </authorList>
    </citation>
    <scope>NUCLEOTIDE SEQUENCE</scope>
    <source>
        <strain evidence="11">CHK176-22527</strain>
    </source>
</reference>
<keyword evidence="4 8" id="KW-0378">Hydrolase</keyword>
<dbReference type="GO" id="GO:0030983">
    <property type="term" value="F:mismatched DNA binding"/>
    <property type="evidence" value="ECO:0007669"/>
    <property type="project" value="InterPro"/>
</dbReference>
<dbReference type="InterPro" id="IPR002625">
    <property type="entry name" value="Smr_dom"/>
</dbReference>
<evidence type="ECO:0000256" key="5">
    <source>
        <dbReference type="ARBA" id="ARBA00022840"/>
    </source>
</evidence>
<evidence type="ECO:0000256" key="1">
    <source>
        <dbReference type="ARBA" id="ARBA00022722"/>
    </source>
</evidence>
<dbReference type="EC" id="3.1.-.-" evidence="8"/>
<accession>A0A9D1HDV3</accession>
<comment type="function">
    <text evidence="8">Endonuclease that is involved in the suppression of homologous recombination and thus may have a key role in the control of bacterial genetic diversity.</text>
</comment>
<keyword evidence="9" id="KW-0175">Coiled coil</keyword>
<keyword evidence="8 11" id="KW-0255">Endonuclease</keyword>
<evidence type="ECO:0000256" key="8">
    <source>
        <dbReference type="HAMAP-Rule" id="MF_00092"/>
    </source>
</evidence>
<keyword evidence="2 8" id="KW-0699">rRNA-binding</keyword>
<dbReference type="SUPFAM" id="SSF48334">
    <property type="entry name" value="DNA repair protein MutS, domain III"/>
    <property type="match status" value="1"/>
</dbReference>
<dbReference type="PANTHER" id="PTHR48466:SF2">
    <property type="entry name" value="OS10G0509000 PROTEIN"/>
    <property type="match status" value="1"/>
</dbReference>
<evidence type="ECO:0000256" key="7">
    <source>
        <dbReference type="ARBA" id="ARBA00023125"/>
    </source>
</evidence>
<dbReference type="Pfam" id="PF00488">
    <property type="entry name" value="MutS_V"/>
    <property type="match status" value="1"/>
</dbReference>
<gene>
    <name evidence="8" type="primary">mutS2</name>
    <name evidence="8" type="synonym">rqcU</name>
    <name evidence="11" type="ORF">IAD12_08245</name>
</gene>
<dbReference type="GO" id="GO:0045910">
    <property type="term" value="P:negative regulation of DNA recombination"/>
    <property type="evidence" value="ECO:0007669"/>
    <property type="project" value="InterPro"/>
</dbReference>
<evidence type="ECO:0000259" key="10">
    <source>
        <dbReference type="PROSITE" id="PS50828"/>
    </source>
</evidence>
<dbReference type="EC" id="3.6.4.-" evidence="8"/>
<dbReference type="GO" id="GO:0140664">
    <property type="term" value="F:ATP-dependent DNA damage sensor activity"/>
    <property type="evidence" value="ECO:0007669"/>
    <property type="project" value="InterPro"/>
</dbReference>
<dbReference type="SUPFAM" id="SSF160443">
    <property type="entry name" value="SMR domain-like"/>
    <property type="match status" value="1"/>
</dbReference>
<dbReference type="InterPro" id="IPR046893">
    <property type="entry name" value="MSSS"/>
</dbReference>
<sequence length="792" mass="88375">MEKKTLKILEYNKIIDMLREQAGSDLTKGIISELEPFDDVREIKEKQTETTEAVRLINHKGLLPVGGFYDIGEAVSLARKGGTLSMAQLLKVLANMKTADRIVTFLKGDVPEIPTITSIAELIVVHKNLAEEIDRCIISEDEMADNASPDLRRIRRSIARQNDAVKSRINRILNSGDNKKVLQDSIVTVRNGRYVIPVKQEHRGSVPGIVHDQSGSGATLFIEPQPIVELNNELRQLELDEQAEINRILKELSEGVSESYHDLKNNQELMVQLDLFMAKGRLSAAMNGEEPKISEEGIMDIRGARHPLIDEKKVVPIDIRIGEDYSTLVITGPNTGGKTVTLKTAGLFALMAQAGLHLPSDPGSSIPVYKDVFADIGDEQSIEQSLSTFSSHMKNIVRITERAEKGSLVLLDELGAGTDPTEGAALAISVLEELKRNGADVIATTHYTELKKFAVSTEGVENASMEFDVETLSPTYRLNIGIPGKSNAFEISRKLGLSEKLIDRAGELIKGGDMAFEEVIASLEDDRKKAEEERDEAIMLGIEIKRQKEELDEKIKKFEEKKEKEIERAKEKAREIIREAKETTEEVREELKEIAKLESLGERNVRFDKSRRKIRELEKKNRSSIKVETNSEPVDAKLLKLNDRVKILTLNQNGEIVSLPDDKGNLQVQVGIMRVDVNIKDIMLIDEGINKRRIRKKSSGYGRMYRSKVNSISSSIDVRGKNLDDAVMDVEKYIDDAFISGLNEVTVIHGRGEGILRKGIQEALKRSRNVKSFRNGGYQEGGDGVTVVKLKV</sequence>
<dbReference type="Gene3D" id="3.40.50.300">
    <property type="entry name" value="P-loop containing nucleotide triphosphate hydrolases"/>
    <property type="match status" value="1"/>
</dbReference>
<dbReference type="Pfam" id="PF01713">
    <property type="entry name" value="Smr"/>
    <property type="match status" value="1"/>
</dbReference>
<dbReference type="GO" id="GO:0043023">
    <property type="term" value="F:ribosomal large subunit binding"/>
    <property type="evidence" value="ECO:0007669"/>
    <property type="project" value="UniProtKB-UniRule"/>
</dbReference>
<evidence type="ECO:0000256" key="4">
    <source>
        <dbReference type="ARBA" id="ARBA00022801"/>
    </source>
</evidence>
<dbReference type="FunFam" id="3.40.50.300:FF:000830">
    <property type="entry name" value="Endonuclease MutS2"/>
    <property type="match status" value="1"/>
</dbReference>
<dbReference type="GO" id="GO:0005524">
    <property type="term" value="F:ATP binding"/>
    <property type="evidence" value="ECO:0007669"/>
    <property type="project" value="UniProtKB-UniRule"/>
</dbReference>
<dbReference type="CDD" id="cd03280">
    <property type="entry name" value="ABC_MutS2"/>
    <property type="match status" value="1"/>
</dbReference>
<keyword evidence="7 8" id="KW-0238">DNA-binding</keyword>
<dbReference type="InterPro" id="IPR007696">
    <property type="entry name" value="DNA_mismatch_repair_MutS_core"/>
</dbReference>
<dbReference type="InterPro" id="IPR027417">
    <property type="entry name" value="P-loop_NTPase"/>
</dbReference>
<dbReference type="Pfam" id="PF20297">
    <property type="entry name" value="MSSS"/>
    <property type="match status" value="1"/>
</dbReference>
<dbReference type="GO" id="GO:0072344">
    <property type="term" value="P:rescue of stalled ribosome"/>
    <property type="evidence" value="ECO:0007669"/>
    <property type="project" value="UniProtKB-UniRule"/>
</dbReference>
<protein>
    <recommendedName>
        <fullName evidence="8">Endonuclease MutS2</fullName>
        <ecNumber evidence="8">3.1.-.-</ecNumber>
    </recommendedName>
    <alternativeName>
        <fullName evidence="8">Ribosome-associated protein quality control-upstream factor</fullName>
        <shortName evidence="8">RQC-upstream factor</shortName>
        <shortName evidence="8">RqcU</shortName>
        <ecNumber evidence="8">3.6.4.-</ecNumber>
    </alternativeName>
</protein>
<comment type="similarity">
    <text evidence="8">Belongs to the DNA mismatch repair MutS family. MutS2 subfamily.</text>
</comment>
<comment type="caution">
    <text evidence="11">The sequence shown here is derived from an EMBL/GenBank/DDBJ whole genome shotgun (WGS) entry which is preliminary data.</text>
</comment>
<dbReference type="InterPro" id="IPR005747">
    <property type="entry name" value="MutS2"/>
</dbReference>
<dbReference type="GO" id="GO:0006298">
    <property type="term" value="P:mismatch repair"/>
    <property type="evidence" value="ECO:0007669"/>
    <property type="project" value="InterPro"/>
</dbReference>
<evidence type="ECO:0000256" key="6">
    <source>
        <dbReference type="ARBA" id="ARBA00022884"/>
    </source>
</evidence>
<dbReference type="SMART" id="SM00533">
    <property type="entry name" value="MUTSd"/>
    <property type="match status" value="1"/>
</dbReference>
<comment type="subunit">
    <text evidence="8">Homodimer. Binds to stalled ribosomes, contacting rRNA.</text>
</comment>
<dbReference type="Proteomes" id="UP000824159">
    <property type="component" value="Unassembled WGS sequence"/>
</dbReference>
<dbReference type="InterPro" id="IPR036063">
    <property type="entry name" value="Smr_dom_sf"/>
</dbReference>
<dbReference type="GO" id="GO:0004519">
    <property type="term" value="F:endonuclease activity"/>
    <property type="evidence" value="ECO:0007669"/>
    <property type="project" value="UniProtKB-UniRule"/>
</dbReference>